<evidence type="ECO:0000313" key="2">
    <source>
        <dbReference type="EMBL" id="KAG6419766.1"/>
    </source>
</evidence>
<name>A0A8X8XSY0_SALSN</name>
<keyword evidence="3" id="KW-1185">Reference proteome</keyword>
<dbReference type="EMBL" id="PNBA02000006">
    <property type="protein sequence ID" value="KAG6419766.1"/>
    <property type="molecule type" value="Genomic_DNA"/>
</dbReference>
<feature type="transmembrane region" description="Helical" evidence="1">
    <location>
        <begin position="142"/>
        <end position="169"/>
    </location>
</feature>
<dbReference type="AlphaFoldDB" id="A0A8X8XSY0"/>
<keyword evidence="1" id="KW-0812">Transmembrane</keyword>
<dbReference type="OrthoDB" id="1908649at2759"/>
<evidence type="ECO:0000256" key="1">
    <source>
        <dbReference type="SAM" id="Phobius"/>
    </source>
</evidence>
<feature type="transmembrane region" description="Helical" evidence="1">
    <location>
        <begin position="267"/>
        <end position="294"/>
    </location>
</feature>
<dbReference type="Proteomes" id="UP000298416">
    <property type="component" value="Unassembled WGS sequence"/>
</dbReference>
<proteinExistence type="predicted"/>
<dbReference type="PANTHER" id="PTHR33133">
    <property type="entry name" value="OS08G0107100 PROTEIN-RELATED"/>
    <property type="match status" value="1"/>
</dbReference>
<organism evidence="2">
    <name type="scientific">Salvia splendens</name>
    <name type="common">Scarlet sage</name>
    <dbReference type="NCBI Taxonomy" id="180675"/>
    <lineage>
        <taxon>Eukaryota</taxon>
        <taxon>Viridiplantae</taxon>
        <taxon>Streptophyta</taxon>
        <taxon>Embryophyta</taxon>
        <taxon>Tracheophyta</taxon>
        <taxon>Spermatophyta</taxon>
        <taxon>Magnoliopsida</taxon>
        <taxon>eudicotyledons</taxon>
        <taxon>Gunneridae</taxon>
        <taxon>Pentapetalae</taxon>
        <taxon>asterids</taxon>
        <taxon>lamiids</taxon>
        <taxon>Lamiales</taxon>
        <taxon>Lamiaceae</taxon>
        <taxon>Nepetoideae</taxon>
        <taxon>Mentheae</taxon>
        <taxon>Salviinae</taxon>
        <taxon>Salvia</taxon>
        <taxon>Salvia subgen. Calosphace</taxon>
        <taxon>core Calosphace</taxon>
    </lineage>
</organism>
<reference evidence="2" key="2">
    <citation type="submission" date="2020-08" db="EMBL/GenBank/DDBJ databases">
        <title>Plant Genome Project.</title>
        <authorList>
            <person name="Zhang R.-G."/>
        </authorList>
    </citation>
    <scope>NUCLEOTIDE SEQUENCE</scope>
    <source>
        <strain evidence="2">Huo1</strain>
        <tissue evidence="2">Leaf</tissue>
    </source>
</reference>
<evidence type="ECO:0000313" key="3">
    <source>
        <dbReference type="Proteomes" id="UP000298416"/>
    </source>
</evidence>
<feature type="transmembrane region" description="Helical" evidence="1">
    <location>
        <begin position="30"/>
        <end position="48"/>
    </location>
</feature>
<feature type="transmembrane region" description="Helical" evidence="1">
    <location>
        <begin position="175"/>
        <end position="208"/>
    </location>
</feature>
<sequence>MDKEQEELQFLGLFGIYKETFKLIFKLRKILTQLTLTLILPLSFIYLAQERVSEILFWKIRFNEFLLHEAPPGTLKHDRLSDLVSKEWAEYILLKLAYLALVLVFSLLSTSAVVYTVACAFAGRDATFRTVMRVVPRVWKRLMVTFLCAFFAFFLYNLGFLVTLFVWSATISDSVAGAVVFVVFLILYAAVFVYLTVIWQLASVVTVLEDSSGIAAMMKGKRLMQGKMMVTAAIFLKLNVLIFFLNIFFKIFVVYRSFRVGLVRSLGFGVLFLVVLLMTILFTLVVQTVLYLVCKSYHHENIDKSALSDHLGVYLGDYVPLIAKNVQMEDLDHV</sequence>
<gene>
    <name evidence="2" type="ORF">SASPL_116278</name>
</gene>
<accession>A0A8X8XSY0</accession>
<protein>
    <submittedName>
        <fullName evidence="2">Uncharacterized protein</fullName>
    </submittedName>
</protein>
<dbReference type="PANTHER" id="PTHR33133:SF51">
    <property type="entry name" value="THH1_TOM1_TOM3 DOMAIN-CONTAINING PROTEIN"/>
    <property type="match status" value="1"/>
</dbReference>
<reference evidence="2" key="1">
    <citation type="submission" date="2018-01" db="EMBL/GenBank/DDBJ databases">
        <authorList>
            <person name="Mao J.F."/>
        </authorList>
    </citation>
    <scope>NUCLEOTIDE SEQUENCE</scope>
    <source>
        <strain evidence="2">Huo1</strain>
        <tissue evidence="2">Leaf</tissue>
    </source>
</reference>
<feature type="transmembrane region" description="Helical" evidence="1">
    <location>
        <begin position="229"/>
        <end position="255"/>
    </location>
</feature>
<keyword evidence="1" id="KW-1133">Transmembrane helix</keyword>
<feature type="transmembrane region" description="Helical" evidence="1">
    <location>
        <begin position="96"/>
        <end position="121"/>
    </location>
</feature>
<keyword evidence="1" id="KW-0472">Membrane</keyword>
<comment type="caution">
    <text evidence="2">The sequence shown here is derived from an EMBL/GenBank/DDBJ whole genome shotgun (WGS) entry which is preliminary data.</text>
</comment>